<evidence type="ECO:0000256" key="4">
    <source>
        <dbReference type="ARBA" id="ARBA00022989"/>
    </source>
</evidence>
<proteinExistence type="predicted"/>
<dbReference type="GO" id="GO:0005886">
    <property type="term" value="C:plasma membrane"/>
    <property type="evidence" value="ECO:0007669"/>
    <property type="project" value="InterPro"/>
</dbReference>
<dbReference type="KEGG" id="uru:DSM104443_00069"/>
<accession>A0A6M4GRD3</accession>
<dbReference type="InterPro" id="IPR052363">
    <property type="entry name" value="LPS_export_LptC"/>
</dbReference>
<evidence type="ECO:0000256" key="3">
    <source>
        <dbReference type="ARBA" id="ARBA00022692"/>
    </source>
</evidence>
<dbReference type="EMBL" id="CP053069">
    <property type="protein sequence ID" value="QJR09034.1"/>
    <property type="molecule type" value="Genomic_DNA"/>
</dbReference>
<evidence type="ECO:0000256" key="5">
    <source>
        <dbReference type="ARBA" id="ARBA00023136"/>
    </source>
</evidence>
<evidence type="ECO:0000256" key="1">
    <source>
        <dbReference type="ARBA" id="ARBA00022475"/>
    </source>
</evidence>
<dbReference type="GO" id="GO:0030288">
    <property type="term" value="C:outer membrane-bounded periplasmic space"/>
    <property type="evidence" value="ECO:0007669"/>
    <property type="project" value="TreeGrafter"/>
</dbReference>
<keyword evidence="1" id="KW-1003">Cell membrane</keyword>
<protein>
    <submittedName>
        <fullName evidence="6">Lipopolysaccharide export system protein LptC</fullName>
    </submittedName>
</protein>
<sequence length="192" mass="21324">MIGVFRPTSWLPLGVLALLVGLTLWLNALVQPAAAKADGNLRHDPDLIVENFNARKLGEDGRVLYTLTARKMVHYPDDDSSLLETLNFDAYQPKQPRVNITAERGRLQKGGDEVWIEGNVVVHREPAPRVEPLKIFTDNLLVLPDEGIARTSSEVRMESPSGHATAAGLELNNTDRTVKLNRVRSTYKPPAR</sequence>
<dbReference type="Pfam" id="PF06835">
    <property type="entry name" value="LptC"/>
    <property type="match status" value="1"/>
</dbReference>
<evidence type="ECO:0000256" key="2">
    <source>
        <dbReference type="ARBA" id="ARBA00022519"/>
    </source>
</evidence>
<dbReference type="NCBIfam" id="TIGR04409">
    <property type="entry name" value="LptC_YrbK"/>
    <property type="match status" value="1"/>
</dbReference>
<name>A0A6M4GRD3_9PROT</name>
<keyword evidence="7" id="KW-1185">Reference proteome</keyword>
<dbReference type="Gene3D" id="2.60.450.10">
    <property type="entry name" value="Lipopolysaccharide (LPS) transport protein A like domain"/>
    <property type="match status" value="1"/>
</dbReference>
<dbReference type="InterPro" id="IPR026265">
    <property type="entry name" value="LptC"/>
</dbReference>
<keyword evidence="3" id="KW-0812">Transmembrane</keyword>
<dbReference type="AlphaFoldDB" id="A0A6M4GRD3"/>
<keyword evidence="5" id="KW-0472">Membrane</keyword>
<evidence type="ECO:0000313" key="7">
    <source>
        <dbReference type="Proteomes" id="UP000501534"/>
    </source>
</evidence>
<keyword evidence="2" id="KW-0997">Cell inner membrane</keyword>
<dbReference type="Proteomes" id="UP000501534">
    <property type="component" value="Chromosome"/>
</dbReference>
<organism evidence="6 7">
    <name type="scientific">Usitatibacter rugosus</name>
    <dbReference type="NCBI Taxonomy" id="2732067"/>
    <lineage>
        <taxon>Bacteria</taxon>
        <taxon>Pseudomonadati</taxon>
        <taxon>Pseudomonadota</taxon>
        <taxon>Betaproteobacteria</taxon>
        <taxon>Nitrosomonadales</taxon>
        <taxon>Usitatibacteraceae</taxon>
        <taxon>Usitatibacter</taxon>
    </lineage>
</organism>
<dbReference type="GO" id="GO:0017089">
    <property type="term" value="F:glycolipid transfer activity"/>
    <property type="evidence" value="ECO:0007669"/>
    <property type="project" value="TreeGrafter"/>
</dbReference>
<dbReference type="PANTHER" id="PTHR37481">
    <property type="entry name" value="LIPOPOLYSACCHARIDE EXPORT SYSTEM PROTEIN LPTC"/>
    <property type="match status" value="1"/>
</dbReference>
<keyword evidence="4" id="KW-1133">Transmembrane helix</keyword>
<evidence type="ECO:0000313" key="6">
    <source>
        <dbReference type="EMBL" id="QJR09034.1"/>
    </source>
</evidence>
<gene>
    <name evidence="6" type="primary">lptC</name>
    <name evidence="6" type="ORF">DSM104443_00069</name>
</gene>
<dbReference type="GO" id="GO:0015221">
    <property type="term" value="F:lipopolysaccharide transmembrane transporter activity"/>
    <property type="evidence" value="ECO:0007669"/>
    <property type="project" value="InterPro"/>
</dbReference>
<dbReference type="PANTHER" id="PTHR37481:SF1">
    <property type="entry name" value="LIPOPOLYSACCHARIDE EXPORT SYSTEM PROTEIN LPTC"/>
    <property type="match status" value="1"/>
</dbReference>
<dbReference type="InterPro" id="IPR010664">
    <property type="entry name" value="LipoPS_assembly_LptC-rel"/>
</dbReference>
<reference evidence="6 7" key="1">
    <citation type="submission" date="2020-04" db="EMBL/GenBank/DDBJ databases">
        <title>Usitatibacter rugosus gen. nov., sp. nov. and Usitatibacter palustris sp. nov., novel members of Usitatibacteraceae fam. nov. within the order Nitrosomonadales isolated from soil.</title>
        <authorList>
            <person name="Huber K.J."/>
            <person name="Neumann-Schaal M."/>
            <person name="Geppert A."/>
            <person name="Luckner M."/>
            <person name="Wanner G."/>
            <person name="Overmann J."/>
        </authorList>
    </citation>
    <scope>NUCLEOTIDE SEQUENCE [LARGE SCALE GENOMIC DNA]</scope>
    <source>
        <strain evidence="6 7">0125_3</strain>
    </source>
</reference>